<organism evidence="1 2">
    <name type="scientific">Flammeovirga aprica JL-4</name>
    <dbReference type="NCBI Taxonomy" id="694437"/>
    <lineage>
        <taxon>Bacteria</taxon>
        <taxon>Pseudomonadati</taxon>
        <taxon>Bacteroidota</taxon>
        <taxon>Cytophagia</taxon>
        <taxon>Cytophagales</taxon>
        <taxon>Flammeovirgaceae</taxon>
        <taxon>Flammeovirga</taxon>
    </lineage>
</organism>
<proteinExistence type="predicted"/>
<dbReference type="Proteomes" id="UP000576082">
    <property type="component" value="Unassembled WGS sequence"/>
</dbReference>
<comment type="caution">
    <text evidence="1">The sequence shown here is derived from an EMBL/GenBank/DDBJ whole genome shotgun (WGS) entry which is preliminary data.</text>
</comment>
<protein>
    <submittedName>
        <fullName evidence="1">Uncharacterized protein</fullName>
    </submittedName>
</protein>
<dbReference type="EMBL" id="JABANE010000015">
    <property type="protein sequence ID" value="NME67826.1"/>
    <property type="molecule type" value="Genomic_DNA"/>
</dbReference>
<evidence type="ECO:0000313" key="1">
    <source>
        <dbReference type="EMBL" id="NME67826.1"/>
    </source>
</evidence>
<name>A0A7X9P1H8_9BACT</name>
<gene>
    <name evidence="1" type="ORF">HHU12_07620</name>
</gene>
<sequence>MIQKQSHQKEIQELLTFCKNAQNNVEQYLSKDNYYNRSMMLITFEHLFIHLEDYLVNTYHDFDRQSYVDCTPSTMPVYDYDGKVFTLECASEWVGCKIFGDAEEIEQLLIHSNITDWKIVQNNLRKTRALVKGLRQDKNKMPTKRQRI</sequence>
<dbReference type="RefSeq" id="WP_169656153.1">
    <property type="nucleotide sequence ID" value="NZ_JABANE010000015.1"/>
</dbReference>
<evidence type="ECO:0000313" key="2">
    <source>
        <dbReference type="Proteomes" id="UP000576082"/>
    </source>
</evidence>
<accession>A0A7X9P1H8</accession>
<keyword evidence="2" id="KW-1185">Reference proteome</keyword>
<reference evidence="1 2" key="1">
    <citation type="submission" date="2020-04" db="EMBL/GenBank/DDBJ databases">
        <title>Flammeovirga sp. SR4, a novel species isolated from seawater.</title>
        <authorList>
            <person name="Wang X."/>
        </authorList>
    </citation>
    <scope>NUCLEOTIDE SEQUENCE [LARGE SCALE GENOMIC DNA]</scope>
    <source>
        <strain evidence="1 2">ATCC 23126</strain>
    </source>
</reference>
<dbReference type="AlphaFoldDB" id="A0A7X9P1H8"/>